<dbReference type="SUPFAM" id="SSF55729">
    <property type="entry name" value="Acyl-CoA N-acyltransferases (Nat)"/>
    <property type="match status" value="1"/>
</dbReference>
<gene>
    <name evidence="4" type="ORF">ACFOUW_33780</name>
</gene>
<dbReference type="InterPro" id="IPR051556">
    <property type="entry name" value="N-term/lysine_N-AcTrnsfr"/>
</dbReference>
<feature type="domain" description="N-acetyltransferase" evidence="3">
    <location>
        <begin position="4"/>
        <end position="159"/>
    </location>
</feature>
<dbReference type="EC" id="2.3.-.-" evidence="4"/>
<keyword evidence="5" id="KW-1185">Reference proteome</keyword>
<dbReference type="EMBL" id="JBHRZH010000043">
    <property type="protein sequence ID" value="MFC3765846.1"/>
    <property type="molecule type" value="Genomic_DNA"/>
</dbReference>
<dbReference type="InterPro" id="IPR016181">
    <property type="entry name" value="Acyl_CoA_acyltransferase"/>
</dbReference>
<comment type="caution">
    <text evidence="4">The sequence shown here is derived from an EMBL/GenBank/DDBJ whole genome shotgun (WGS) entry which is preliminary data.</text>
</comment>
<dbReference type="PANTHER" id="PTHR42919">
    <property type="entry name" value="N-ALPHA-ACETYLTRANSFERASE"/>
    <property type="match status" value="1"/>
</dbReference>
<dbReference type="Gene3D" id="3.40.630.30">
    <property type="match status" value="1"/>
</dbReference>
<accession>A0ABV7YMA4</accession>
<keyword evidence="2 4" id="KW-0012">Acyltransferase</keyword>
<dbReference type="GO" id="GO:0016746">
    <property type="term" value="F:acyltransferase activity"/>
    <property type="evidence" value="ECO:0007669"/>
    <property type="project" value="UniProtKB-KW"/>
</dbReference>
<dbReference type="CDD" id="cd04301">
    <property type="entry name" value="NAT_SF"/>
    <property type="match status" value="1"/>
</dbReference>
<evidence type="ECO:0000256" key="2">
    <source>
        <dbReference type="ARBA" id="ARBA00023315"/>
    </source>
</evidence>
<keyword evidence="1 4" id="KW-0808">Transferase</keyword>
<evidence type="ECO:0000313" key="4">
    <source>
        <dbReference type="EMBL" id="MFC3765846.1"/>
    </source>
</evidence>
<proteinExistence type="predicted"/>
<dbReference type="RefSeq" id="WP_205121111.1">
    <property type="nucleotide sequence ID" value="NZ_JAFBCM010000001.1"/>
</dbReference>
<dbReference type="PANTHER" id="PTHR42919:SF8">
    <property type="entry name" value="N-ALPHA-ACETYLTRANSFERASE 50"/>
    <property type="match status" value="1"/>
</dbReference>
<dbReference type="Pfam" id="PF00583">
    <property type="entry name" value="Acetyltransf_1"/>
    <property type="match status" value="1"/>
</dbReference>
<organism evidence="4 5">
    <name type="scientific">Tenggerimyces flavus</name>
    <dbReference type="NCBI Taxonomy" id="1708749"/>
    <lineage>
        <taxon>Bacteria</taxon>
        <taxon>Bacillati</taxon>
        <taxon>Actinomycetota</taxon>
        <taxon>Actinomycetes</taxon>
        <taxon>Propionibacteriales</taxon>
        <taxon>Nocardioidaceae</taxon>
        <taxon>Tenggerimyces</taxon>
    </lineage>
</organism>
<evidence type="ECO:0000256" key="1">
    <source>
        <dbReference type="ARBA" id="ARBA00022679"/>
    </source>
</evidence>
<evidence type="ECO:0000259" key="3">
    <source>
        <dbReference type="PROSITE" id="PS51186"/>
    </source>
</evidence>
<dbReference type="Proteomes" id="UP001595699">
    <property type="component" value="Unassembled WGS sequence"/>
</dbReference>
<reference evidence="5" key="1">
    <citation type="journal article" date="2019" name="Int. J. Syst. Evol. Microbiol.">
        <title>The Global Catalogue of Microorganisms (GCM) 10K type strain sequencing project: providing services to taxonomists for standard genome sequencing and annotation.</title>
        <authorList>
            <consortium name="The Broad Institute Genomics Platform"/>
            <consortium name="The Broad Institute Genome Sequencing Center for Infectious Disease"/>
            <person name="Wu L."/>
            <person name="Ma J."/>
        </authorList>
    </citation>
    <scope>NUCLEOTIDE SEQUENCE [LARGE SCALE GENOMIC DNA]</scope>
    <source>
        <strain evidence="5">CGMCC 4.7241</strain>
    </source>
</reference>
<dbReference type="PROSITE" id="PS51186">
    <property type="entry name" value="GNAT"/>
    <property type="match status" value="1"/>
</dbReference>
<sequence>MGETTVRLAGPGDLDVLAELNAALFAEDSGTRDPFLDQTWPVREARGYFAAALDDGANVVVYVADAGDAGTVGYLIGRLHAPNSMRPVLTGELESMYVRPPNRSSGTGSLLVRAFLRWADECRVGRVAVTAYAANEGAIRFYGRFGLRPKSVTLDAARS</sequence>
<dbReference type="InterPro" id="IPR000182">
    <property type="entry name" value="GNAT_dom"/>
</dbReference>
<name>A0ABV7YMA4_9ACTN</name>
<evidence type="ECO:0000313" key="5">
    <source>
        <dbReference type="Proteomes" id="UP001595699"/>
    </source>
</evidence>
<protein>
    <submittedName>
        <fullName evidence="4">GNAT family N-acetyltransferase</fullName>
        <ecNumber evidence="4">2.3.-.-</ecNumber>
    </submittedName>
</protein>